<evidence type="ECO:0000256" key="3">
    <source>
        <dbReference type="ARBA" id="ARBA00022676"/>
    </source>
</evidence>
<evidence type="ECO:0000256" key="9">
    <source>
        <dbReference type="ARBA" id="ARBA00023136"/>
    </source>
</evidence>
<reference evidence="11 12" key="2">
    <citation type="journal article" date="2008" name="Bioinformatics">
        <title>Assembly reconciliation.</title>
        <authorList>
            <person name="Zimin A.V."/>
            <person name="Smith D.R."/>
            <person name="Sutton G."/>
            <person name="Yorke J.A."/>
        </authorList>
    </citation>
    <scope>NUCLEOTIDE SEQUENCE [LARGE SCALE GENOMIC DNA]</scope>
    <source>
        <strain evidence="11 12">TSC#14021-0224.01</strain>
    </source>
</reference>
<proteinExistence type="inferred from homology"/>
<evidence type="ECO:0000256" key="10">
    <source>
        <dbReference type="RuleBase" id="RU363063"/>
    </source>
</evidence>
<dbReference type="EMBL" id="CH954179">
    <property type="protein sequence ID" value="EDV56407.1"/>
    <property type="molecule type" value="Genomic_DNA"/>
</dbReference>
<keyword evidence="5 10" id="KW-0812">Transmembrane</keyword>
<keyword evidence="8 10" id="KW-0333">Golgi apparatus</keyword>
<dbReference type="Gene3D" id="3.90.550.50">
    <property type="match status" value="1"/>
</dbReference>
<keyword evidence="12" id="KW-1185">Reference proteome</keyword>
<dbReference type="AlphaFoldDB" id="B3NSA5"/>
<dbReference type="GO" id="GO:0006493">
    <property type="term" value="P:protein O-linked glycosylation"/>
    <property type="evidence" value="ECO:0007669"/>
    <property type="project" value="TreeGrafter"/>
</dbReference>
<dbReference type="eggNOG" id="KOG2287">
    <property type="taxonomic scope" value="Eukaryota"/>
</dbReference>
<comment type="subcellular location">
    <subcellularLocation>
        <location evidence="1 10">Golgi apparatus membrane</location>
        <topology evidence="1 10">Single-pass type II membrane protein</topology>
    </subcellularLocation>
</comment>
<dbReference type="HOGENOM" id="CLU_036849_2_3_1"/>
<dbReference type="InterPro" id="IPR002659">
    <property type="entry name" value="Glyco_trans_31"/>
</dbReference>
<organism evidence="11 12">
    <name type="scientific">Drosophila erecta</name>
    <name type="common">Fruit fly</name>
    <dbReference type="NCBI Taxonomy" id="7220"/>
    <lineage>
        <taxon>Eukaryota</taxon>
        <taxon>Metazoa</taxon>
        <taxon>Ecdysozoa</taxon>
        <taxon>Arthropoda</taxon>
        <taxon>Hexapoda</taxon>
        <taxon>Insecta</taxon>
        <taxon>Pterygota</taxon>
        <taxon>Neoptera</taxon>
        <taxon>Endopterygota</taxon>
        <taxon>Diptera</taxon>
        <taxon>Brachycera</taxon>
        <taxon>Muscomorpha</taxon>
        <taxon>Ephydroidea</taxon>
        <taxon>Drosophilidae</taxon>
        <taxon>Drosophila</taxon>
        <taxon>Sophophora</taxon>
    </lineage>
</organism>
<comment type="similarity">
    <text evidence="2 10">Belongs to the glycosyltransferase 31 family.</text>
</comment>
<evidence type="ECO:0000313" key="12">
    <source>
        <dbReference type="Proteomes" id="UP000008711"/>
    </source>
</evidence>
<sequence>MHIKFLEVLRRLSRIVARIWLFIRRYKAISILALFLVYRIYHFKSDPSKRTASLSGWGRETPRSIAAYLDLTQNTALIVPRDFCRSKALLTIVVCSFVHHFERRRVIRMLWGNSTDFNYSAFVKLHGNLKGRYLDVLPERLKLYTEYLSGEGDSLKASIRIVFILGRRNLASLLENEAVASEAEKYNDIIQENFMDTYNNLTIKAVMALKHISQSCVNTTAFYFKCDDDTFVNVPNILHFLLGGTIPVNAATARFHFGNTYDVTSLRKRLTARREMMYGLAYCNVSPIKNKLNKWYMPSYMFRGGVYPKYLCGSGYLLSIDVVPRLYKASLGTRIVHLEDLFVTGLCAEKAGIKRASHPLFRSDYPIDADEQCTIKGTFTVHRARDDIMLEAWYQVTNFSSKCPPPEKNFHLKLPKMQRC</sequence>
<keyword evidence="4 11" id="KW-0808">Transferase</keyword>
<evidence type="ECO:0000256" key="2">
    <source>
        <dbReference type="ARBA" id="ARBA00008661"/>
    </source>
</evidence>
<evidence type="ECO:0000313" key="11">
    <source>
        <dbReference type="EMBL" id="EDV56407.1"/>
    </source>
</evidence>
<feature type="transmembrane region" description="Helical" evidence="10">
    <location>
        <begin position="21"/>
        <end position="41"/>
    </location>
</feature>
<dbReference type="PANTHER" id="PTHR11214">
    <property type="entry name" value="BETA-1,3-N-ACETYLGLUCOSAMINYLTRANSFERASE"/>
    <property type="match status" value="1"/>
</dbReference>
<dbReference type="PhylomeDB" id="B3NSA5"/>
<evidence type="ECO:0000256" key="6">
    <source>
        <dbReference type="ARBA" id="ARBA00022968"/>
    </source>
</evidence>
<dbReference type="PANTHER" id="PTHR11214:SF314">
    <property type="entry name" value="HEXOSYLTRANSFERASE"/>
    <property type="match status" value="1"/>
</dbReference>
<accession>B3NSA5</accession>
<dbReference type="EC" id="2.4.1.-" evidence="10"/>
<reference evidence="11 12" key="1">
    <citation type="journal article" date="2007" name="Nature">
        <title>Evolution of genes and genomes on the Drosophila phylogeny.</title>
        <authorList>
            <consortium name="Drosophila 12 Genomes Consortium"/>
            <person name="Clark A.G."/>
            <person name="Eisen M.B."/>
            <person name="Smith D.R."/>
            <person name="Bergman C.M."/>
            <person name="Oliver B."/>
            <person name="Markow T.A."/>
            <person name="Kaufman T.C."/>
            <person name="Kellis M."/>
            <person name="Gelbart W."/>
            <person name="Iyer V.N."/>
            <person name="Pollard D.A."/>
            <person name="Sackton T.B."/>
            <person name="Larracuente A.M."/>
            <person name="Singh N.D."/>
            <person name="Abad J.P."/>
            <person name="Abt D.N."/>
            <person name="Adryan B."/>
            <person name="Aguade M."/>
            <person name="Akashi H."/>
            <person name="Anderson W.W."/>
            <person name="Aquadro C.F."/>
            <person name="Ardell D.H."/>
            <person name="Arguello R."/>
            <person name="Artieri C.G."/>
            <person name="Barbash D.A."/>
            <person name="Barker D."/>
            <person name="Barsanti P."/>
            <person name="Batterham P."/>
            <person name="Batzoglou S."/>
            <person name="Begun D."/>
            <person name="Bhutkar A."/>
            <person name="Blanco E."/>
            <person name="Bosak S.A."/>
            <person name="Bradley R.K."/>
            <person name="Brand A.D."/>
            <person name="Brent M.R."/>
            <person name="Brooks A.N."/>
            <person name="Brown R.H."/>
            <person name="Butlin R.K."/>
            <person name="Caggese C."/>
            <person name="Calvi B.R."/>
            <person name="Bernardo de Carvalho A."/>
            <person name="Caspi A."/>
            <person name="Castrezana S."/>
            <person name="Celniker S.E."/>
            <person name="Chang J.L."/>
            <person name="Chapple C."/>
            <person name="Chatterji S."/>
            <person name="Chinwalla A."/>
            <person name="Civetta A."/>
            <person name="Clifton S.W."/>
            <person name="Comeron J.M."/>
            <person name="Costello J.C."/>
            <person name="Coyne J.A."/>
            <person name="Daub J."/>
            <person name="David R.G."/>
            <person name="Delcher A.L."/>
            <person name="Delehaunty K."/>
            <person name="Do C.B."/>
            <person name="Ebling H."/>
            <person name="Edwards K."/>
            <person name="Eickbush T."/>
            <person name="Evans J.D."/>
            <person name="Filipski A."/>
            <person name="Findeiss S."/>
            <person name="Freyhult E."/>
            <person name="Fulton L."/>
            <person name="Fulton R."/>
            <person name="Garcia A.C."/>
            <person name="Gardiner A."/>
            <person name="Garfield D.A."/>
            <person name="Garvin B.E."/>
            <person name="Gibson G."/>
            <person name="Gilbert D."/>
            <person name="Gnerre S."/>
            <person name="Godfrey J."/>
            <person name="Good R."/>
            <person name="Gotea V."/>
            <person name="Gravely B."/>
            <person name="Greenberg A.J."/>
            <person name="Griffiths-Jones S."/>
            <person name="Gross S."/>
            <person name="Guigo R."/>
            <person name="Gustafson E.A."/>
            <person name="Haerty W."/>
            <person name="Hahn M.W."/>
            <person name="Halligan D.L."/>
            <person name="Halpern A.L."/>
            <person name="Halter G.M."/>
            <person name="Han M.V."/>
            <person name="Heger A."/>
            <person name="Hillier L."/>
            <person name="Hinrichs A.S."/>
            <person name="Holmes I."/>
            <person name="Hoskins R.A."/>
            <person name="Hubisz M.J."/>
            <person name="Hultmark D."/>
            <person name="Huntley M.A."/>
            <person name="Jaffe D.B."/>
            <person name="Jagadeeshan S."/>
            <person name="Jeck W.R."/>
            <person name="Johnson J."/>
            <person name="Jones C.D."/>
            <person name="Jordan W.C."/>
            <person name="Karpen G.H."/>
            <person name="Kataoka E."/>
            <person name="Keightley P.D."/>
            <person name="Kheradpour P."/>
            <person name="Kirkness E.F."/>
            <person name="Koerich L.B."/>
            <person name="Kristiansen K."/>
            <person name="Kudrna D."/>
            <person name="Kulathinal R.J."/>
            <person name="Kumar S."/>
            <person name="Kwok R."/>
            <person name="Lander E."/>
            <person name="Langley C.H."/>
            <person name="Lapoint R."/>
            <person name="Lazzaro B.P."/>
            <person name="Lee S.J."/>
            <person name="Levesque L."/>
            <person name="Li R."/>
            <person name="Lin C.F."/>
            <person name="Lin M.F."/>
            <person name="Lindblad-Toh K."/>
            <person name="Llopart A."/>
            <person name="Long M."/>
            <person name="Low L."/>
            <person name="Lozovsky E."/>
            <person name="Lu J."/>
            <person name="Luo M."/>
            <person name="Machado C.A."/>
            <person name="Makalowski W."/>
            <person name="Marzo M."/>
            <person name="Matsuda M."/>
            <person name="Matzkin L."/>
            <person name="McAllister B."/>
            <person name="McBride C.S."/>
            <person name="McKernan B."/>
            <person name="McKernan K."/>
            <person name="Mendez-Lago M."/>
            <person name="Minx P."/>
            <person name="Mollenhauer M.U."/>
            <person name="Montooth K."/>
            <person name="Mount S.M."/>
            <person name="Mu X."/>
            <person name="Myers E."/>
            <person name="Negre B."/>
            <person name="Newfeld S."/>
            <person name="Nielsen R."/>
            <person name="Noor M.A."/>
            <person name="O'Grady P."/>
            <person name="Pachter L."/>
            <person name="Papaceit M."/>
            <person name="Parisi M.J."/>
            <person name="Parisi M."/>
            <person name="Parts L."/>
            <person name="Pedersen J.S."/>
            <person name="Pesole G."/>
            <person name="Phillippy A.M."/>
            <person name="Ponting C.P."/>
            <person name="Pop M."/>
            <person name="Porcelli D."/>
            <person name="Powell J.R."/>
            <person name="Prohaska S."/>
            <person name="Pruitt K."/>
            <person name="Puig M."/>
            <person name="Quesneville H."/>
            <person name="Ram K.R."/>
            <person name="Rand D."/>
            <person name="Rasmussen M.D."/>
            <person name="Reed L.K."/>
            <person name="Reenan R."/>
            <person name="Reily A."/>
            <person name="Remington K.A."/>
            <person name="Rieger T.T."/>
            <person name="Ritchie M.G."/>
            <person name="Robin C."/>
            <person name="Rogers Y.H."/>
            <person name="Rohde C."/>
            <person name="Rozas J."/>
            <person name="Rubenfield M.J."/>
            <person name="Ruiz A."/>
            <person name="Russo S."/>
            <person name="Salzberg S.L."/>
            <person name="Sanchez-Gracia A."/>
            <person name="Saranga D.J."/>
            <person name="Sato H."/>
            <person name="Schaeffer S.W."/>
            <person name="Schatz M.C."/>
            <person name="Schlenke T."/>
            <person name="Schwartz R."/>
            <person name="Segarra C."/>
            <person name="Singh R.S."/>
            <person name="Sirot L."/>
            <person name="Sirota M."/>
            <person name="Sisneros N.B."/>
            <person name="Smith C.D."/>
            <person name="Smith T.F."/>
            <person name="Spieth J."/>
            <person name="Stage D.E."/>
            <person name="Stark A."/>
            <person name="Stephan W."/>
            <person name="Strausberg R.L."/>
            <person name="Strempel S."/>
            <person name="Sturgill D."/>
            <person name="Sutton G."/>
            <person name="Sutton G.G."/>
            <person name="Tao W."/>
            <person name="Teichmann S."/>
            <person name="Tobari Y.N."/>
            <person name="Tomimura Y."/>
            <person name="Tsolas J.M."/>
            <person name="Valente V.L."/>
            <person name="Venter E."/>
            <person name="Venter J.C."/>
            <person name="Vicario S."/>
            <person name="Vieira F.G."/>
            <person name="Vilella A.J."/>
            <person name="Villasante A."/>
            <person name="Walenz B."/>
            <person name="Wang J."/>
            <person name="Wasserman M."/>
            <person name="Watts T."/>
            <person name="Wilson D."/>
            <person name="Wilson R.K."/>
            <person name="Wing R.A."/>
            <person name="Wolfner M.F."/>
            <person name="Wong A."/>
            <person name="Wong G.K."/>
            <person name="Wu C.I."/>
            <person name="Wu G."/>
            <person name="Yamamoto D."/>
            <person name="Yang H.P."/>
            <person name="Yang S.P."/>
            <person name="Yorke J.A."/>
            <person name="Yoshida K."/>
            <person name="Zdobnov E."/>
            <person name="Zhang P."/>
            <person name="Zhang Y."/>
            <person name="Zimin A.V."/>
            <person name="Baldwin J."/>
            <person name="Abdouelleil A."/>
            <person name="Abdulkadir J."/>
            <person name="Abebe A."/>
            <person name="Abera B."/>
            <person name="Abreu J."/>
            <person name="Acer S.C."/>
            <person name="Aftuck L."/>
            <person name="Alexander A."/>
            <person name="An P."/>
            <person name="Anderson E."/>
            <person name="Anderson S."/>
            <person name="Arachi H."/>
            <person name="Azer M."/>
            <person name="Bachantsang P."/>
            <person name="Barry A."/>
            <person name="Bayul T."/>
            <person name="Berlin A."/>
            <person name="Bessette D."/>
            <person name="Bloom T."/>
            <person name="Blye J."/>
            <person name="Boguslavskiy L."/>
            <person name="Bonnet C."/>
            <person name="Boukhgalter B."/>
            <person name="Bourzgui I."/>
            <person name="Brown A."/>
            <person name="Cahill P."/>
            <person name="Channer S."/>
            <person name="Cheshatsang Y."/>
            <person name="Chuda L."/>
            <person name="Citroen M."/>
            <person name="Collymore A."/>
            <person name="Cooke P."/>
            <person name="Costello M."/>
            <person name="D'Aco K."/>
            <person name="Daza R."/>
            <person name="De Haan G."/>
            <person name="DeGray S."/>
            <person name="DeMaso C."/>
            <person name="Dhargay N."/>
            <person name="Dooley K."/>
            <person name="Dooley E."/>
            <person name="Doricent M."/>
            <person name="Dorje P."/>
            <person name="Dorjee K."/>
            <person name="Dupes A."/>
            <person name="Elong R."/>
            <person name="Falk J."/>
            <person name="Farina A."/>
            <person name="Faro S."/>
            <person name="Ferguson D."/>
            <person name="Fisher S."/>
            <person name="Foley C.D."/>
            <person name="Franke A."/>
            <person name="Friedrich D."/>
            <person name="Gadbois L."/>
            <person name="Gearin G."/>
            <person name="Gearin C.R."/>
            <person name="Giannoukos G."/>
            <person name="Goode T."/>
            <person name="Graham J."/>
            <person name="Grandbois E."/>
            <person name="Grewal S."/>
            <person name="Gyaltsen K."/>
            <person name="Hafez N."/>
            <person name="Hagos B."/>
            <person name="Hall J."/>
            <person name="Henson C."/>
            <person name="Hollinger A."/>
            <person name="Honan T."/>
            <person name="Huard M.D."/>
            <person name="Hughes L."/>
            <person name="Hurhula B."/>
            <person name="Husby M.E."/>
            <person name="Kamat A."/>
            <person name="Kanga B."/>
            <person name="Kashin S."/>
            <person name="Khazanovich D."/>
            <person name="Kisner P."/>
            <person name="Lance K."/>
            <person name="Lara M."/>
            <person name="Lee W."/>
            <person name="Lennon N."/>
            <person name="Letendre F."/>
            <person name="LeVine R."/>
            <person name="Lipovsky A."/>
            <person name="Liu X."/>
            <person name="Liu J."/>
            <person name="Liu S."/>
            <person name="Lokyitsang T."/>
            <person name="Lokyitsang Y."/>
            <person name="Lubonja R."/>
            <person name="Lui A."/>
            <person name="MacDonald P."/>
            <person name="Magnisalis V."/>
            <person name="Maru K."/>
            <person name="Matthews C."/>
            <person name="McCusker W."/>
            <person name="McDonough S."/>
            <person name="Mehta T."/>
            <person name="Meldrim J."/>
            <person name="Meneus L."/>
            <person name="Mihai O."/>
            <person name="Mihalev A."/>
            <person name="Mihova T."/>
            <person name="Mittelman R."/>
            <person name="Mlenga V."/>
            <person name="Montmayeur A."/>
            <person name="Mulrain L."/>
            <person name="Navidi A."/>
            <person name="Naylor J."/>
            <person name="Negash T."/>
            <person name="Nguyen T."/>
            <person name="Nguyen N."/>
            <person name="Nicol R."/>
            <person name="Norbu C."/>
            <person name="Norbu N."/>
            <person name="Novod N."/>
            <person name="O'Neill B."/>
            <person name="Osman S."/>
            <person name="Markiewicz E."/>
            <person name="Oyono O.L."/>
            <person name="Patti C."/>
            <person name="Phunkhang P."/>
            <person name="Pierre F."/>
            <person name="Priest M."/>
            <person name="Raghuraman S."/>
            <person name="Rege F."/>
            <person name="Reyes R."/>
            <person name="Rise C."/>
            <person name="Rogov P."/>
            <person name="Ross K."/>
            <person name="Ryan E."/>
            <person name="Settipalli S."/>
            <person name="Shea T."/>
            <person name="Sherpa N."/>
            <person name="Shi L."/>
            <person name="Shih D."/>
            <person name="Sparrow T."/>
            <person name="Spaulding J."/>
            <person name="Stalker J."/>
            <person name="Stange-Thomann N."/>
            <person name="Stavropoulos S."/>
            <person name="Stone C."/>
            <person name="Strader C."/>
            <person name="Tesfaye S."/>
            <person name="Thomson T."/>
            <person name="Thoulutsang Y."/>
            <person name="Thoulutsang D."/>
            <person name="Topham K."/>
            <person name="Topping I."/>
            <person name="Tsamla T."/>
            <person name="Vassiliev H."/>
            <person name="Vo A."/>
            <person name="Wangchuk T."/>
            <person name="Wangdi T."/>
            <person name="Weiand M."/>
            <person name="Wilkinson J."/>
            <person name="Wilson A."/>
            <person name="Yadav S."/>
            <person name="Young G."/>
            <person name="Yu Q."/>
            <person name="Zembek L."/>
            <person name="Zhong D."/>
            <person name="Zimmer A."/>
            <person name="Zwirko Z."/>
            <person name="Jaffe D.B."/>
            <person name="Alvarez P."/>
            <person name="Brockman W."/>
            <person name="Butler J."/>
            <person name="Chin C."/>
            <person name="Gnerre S."/>
            <person name="Grabherr M."/>
            <person name="Kleber M."/>
            <person name="Mauceli E."/>
            <person name="MacCallum I."/>
        </authorList>
    </citation>
    <scope>NUCLEOTIDE SEQUENCE [LARGE SCALE GENOMIC DNA]</scope>
    <source>
        <strain evidence="11 12">TSC#14021-0224.01</strain>
    </source>
</reference>
<evidence type="ECO:0000256" key="8">
    <source>
        <dbReference type="ARBA" id="ARBA00023034"/>
    </source>
</evidence>
<name>B3NSA5_DROER</name>
<evidence type="ECO:0000256" key="4">
    <source>
        <dbReference type="ARBA" id="ARBA00022679"/>
    </source>
</evidence>
<keyword evidence="6 10" id="KW-0735">Signal-anchor</keyword>
<evidence type="ECO:0000256" key="1">
    <source>
        <dbReference type="ARBA" id="ARBA00004323"/>
    </source>
</evidence>
<dbReference type="KEGG" id="der:6547030"/>
<dbReference type="OMA" id="LNKWYMP"/>
<dbReference type="Proteomes" id="UP000008711">
    <property type="component" value="Unassembled WGS sequence"/>
</dbReference>
<dbReference type="GO" id="GO:0000139">
    <property type="term" value="C:Golgi membrane"/>
    <property type="evidence" value="ECO:0007669"/>
    <property type="project" value="UniProtKB-SubCell"/>
</dbReference>
<gene>
    <name evidence="11" type="primary">Dere\GG22618</name>
    <name evidence="11" type="synonym">dere_GLEANR_7332</name>
    <name evidence="11" type="synonym">GG22618</name>
    <name evidence="11" type="ORF">Dere_GG22618</name>
</gene>
<keyword evidence="3 10" id="KW-0328">Glycosyltransferase</keyword>
<protein>
    <recommendedName>
        <fullName evidence="10">Hexosyltransferase</fullName>
        <ecNumber evidence="10">2.4.1.-</ecNumber>
    </recommendedName>
</protein>
<dbReference type="Pfam" id="PF01762">
    <property type="entry name" value="Galactosyl_T"/>
    <property type="match status" value="2"/>
</dbReference>
<evidence type="ECO:0000256" key="5">
    <source>
        <dbReference type="ARBA" id="ARBA00022692"/>
    </source>
</evidence>
<evidence type="ECO:0000256" key="7">
    <source>
        <dbReference type="ARBA" id="ARBA00022989"/>
    </source>
</evidence>
<keyword evidence="7 10" id="KW-1133">Transmembrane helix</keyword>
<keyword evidence="9 10" id="KW-0472">Membrane</keyword>
<dbReference type="OrthoDB" id="5512589at2759"/>
<dbReference type="GO" id="GO:0016758">
    <property type="term" value="F:hexosyltransferase activity"/>
    <property type="evidence" value="ECO:0007669"/>
    <property type="project" value="InterPro"/>
</dbReference>